<dbReference type="RefSeq" id="WP_158061834.1">
    <property type="nucleotide sequence ID" value="NZ_CP044427.1"/>
</dbReference>
<organism evidence="2 3">
    <name type="scientific">Ornithinimicrobium pratense</name>
    <dbReference type="NCBI Taxonomy" id="2593973"/>
    <lineage>
        <taxon>Bacteria</taxon>
        <taxon>Bacillati</taxon>
        <taxon>Actinomycetota</taxon>
        <taxon>Actinomycetes</taxon>
        <taxon>Micrococcales</taxon>
        <taxon>Ornithinimicrobiaceae</taxon>
        <taxon>Ornithinimicrobium</taxon>
    </lineage>
</organism>
<dbReference type="SMART" id="SM00028">
    <property type="entry name" value="TPR"/>
    <property type="match status" value="5"/>
</dbReference>
<dbReference type="Pfam" id="PF13424">
    <property type="entry name" value="TPR_12"/>
    <property type="match status" value="1"/>
</dbReference>
<sequence>MESITQSVNPAPFPLPGGLESPPQRWSLDDVAEQLSALRVQGGSPSYSVIARRIRQLRVDRGLPPGESEPGRITVYDCFRQGRRRMQPELVADIVLALGASPDQANLWAQACTVAQMQADAAAVVTVRTELPSSPGPFVGRTDQIDQVVRTAVHSPGSVMVLHGMPGSGKSRLAFRSAAALLSAGLARRVLVAELRGHHARRPPAAPAAVLDALLRAAGVPGREVPAAVADRRALLASKLTEERAVLVLDDAHDVTQVRALLPSSAAPVLITSRHRLPELSTQLSLPIGTLDQAQAVELLAHIAGLRLSLADQETAVDLVRAAGLLPLSIGLLAARVAARPDWSLTDHLQALQSRRQALRLDDDVEVALHLSYRHLDDQMRHGLRMLATHPCDELDPLACAALLGLEPEDAAQTLQRLSEHHLVVERSPQRYGLHDLTRTFALARSYDEERPADRGQALARLHAHLAGSVRSAAAQLGIGGEPRLDVAVSNRHFEDEKQAAAWVTQEFETLLALSAHGLAHGHPRTSVQISEDLGFWLIRCAERADLADLHEYALGAAERLGDEEGVARAALAIGQVLVRESRFAEAIPALHRAATAFATAGDRLGASRATTALAMIDVHQGRLEAAIARFTEVVEATKGTAAFRHGIALDNLAVAYIRAGRLQEALACQQESLLMAEESGDTYTRANVLANMASVHQQRGAAAEAHRAAEESLALSTDLDSVPITAYALSTQGRALVDLGRLDEAEPRLRRAEELATGLHDQVLLCGVTGHLATLAQHQGEVEQARAGFVKARDLAAAVGAAYEEACASRSLGELALAHDDPQTARQHWAAALETFETMGSPEAARVRSLLQAVDHS</sequence>
<dbReference type="OrthoDB" id="7628974at2"/>
<proteinExistence type="predicted"/>
<dbReference type="PANTHER" id="PTHR47691">
    <property type="entry name" value="REGULATOR-RELATED"/>
    <property type="match status" value="1"/>
</dbReference>
<dbReference type="InterPro" id="IPR027417">
    <property type="entry name" value="P-loop_NTPase"/>
</dbReference>
<feature type="region of interest" description="Disordered" evidence="1">
    <location>
        <begin position="1"/>
        <end position="22"/>
    </location>
</feature>
<evidence type="ECO:0000313" key="3">
    <source>
        <dbReference type="Proteomes" id="UP000326546"/>
    </source>
</evidence>
<dbReference type="Proteomes" id="UP000326546">
    <property type="component" value="Chromosome"/>
</dbReference>
<reference evidence="2 3" key="1">
    <citation type="submission" date="2019-09" db="EMBL/GenBank/DDBJ databases">
        <title>Serinicoccus pratensis sp. nov., isolated from meadow soil.</title>
        <authorList>
            <person name="Zhang W."/>
        </authorList>
    </citation>
    <scope>NUCLEOTIDE SEQUENCE [LARGE SCALE GENOMIC DNA]</scope>
    <source>
        <strain evidence="2 3">W204</strain>
    </source>
</reference>
<dbReference type="SUPFAM" id="SSF48452">
    <property type="entry name" value="TPR-like"/>
    <property type="match status" value="2"/>
</dbReference>
<dbReference type="Gene3D" id="1.25.40.10">
    <property type="entry name" value="Tetratricopeptide repeat domain"/>
    <property type="match status" value="3"/>
</dbReference>
<gene>
    <name evidence="2" type="ORF">FY030_12770</name>
</gene>
<accession>A0A5J6V627</accession>
<dbReference type="KEGG" id="serw:FY030_12770"/>
<protein>
    <submittedName>
        <fullName evidence="2">Tetratricopeptide repeat protein</fullName>
    </submittedName>
</protein>
<dbReference type="AlphaFoldDB" id="A0A5J6V627"/>
<dbReference type="PANTHER" id="PTHR47691:SF3">
    <property type="entry name" value="HTH-TYPE TRANSCRIPTIONAL REGULATOR RV0890C-RELATED"/>
    <property type="match status" value="1"/>
</dbReference>
<dbReference type="SUPFAM" id="SSF52540">
    <property type="entry name" value="P-loop containing nucleoside triphosphate hydrolases"/>
    <property type="match status" value="1"/>
</dbReference>
<dbReference type="InterPro" id="IPR011990">
    <property type="entry name" value="TPR-like_helical_dom_sf"/>
</dbReference>
<evidence type="ECO:0000313" key="2">
    <source>
        <dbReference type="EMBL" id="QFG69460.1"/>
    </source>
</evidence>
<dbReference type="Gene3D" id="3.40.50.300">
    <property type="entry name" value="P-loop containing nucleotide triphosphate hydrolases"/>
    <property type="match status" value="1"/>
</dbReference>
<dbReference type="EMBL" id="CP044427">
    <property type="protein sequence ID" value="QFG69460.1"/>
    <property type="molecule type" value="Genomic_DNA"/>
</dbReference>
<evidence type="ECO:0000256" key="1">
    <source>
        <dbReference type="SAM" id="MobiDB-lite"/>
    </source>
</evidence>
<dbReference type="InterPro" id="IPR019734">
    <property type="entry name" value="TPR_rpt"/>
</dbReference>
<keyword evidence="3" id="KW-1185">Reference proteome</keyword>
<name>A0A5J6V627_9MICO</name>
<dbReference type="PRINTS" id="PR00364">
    <property type="entry name" value="DISEASERSIST"/>
</dbReference>